<keyword evidence="3" id="KW-0032">Aminotransferase</keyword>
<dbReference type="GO" id="GO:0030170">
    <property type="term" value="F:pyridoxal phosphate binding"/>
    <property type="evidence" value="ECO:0007669"/>
    <property type="project" value="InterPro"/>
</dbReference>
<sequence>MKFFSFSNFLKSLIDKTQNNLIRTSTNLPIKTLTIHRASSHLHLHHLLHQSIRMSSSDQSISISTRLTPEINRGLDCWSVFSPASGYMPKDSLNLGQGFMNWGPPKFMREAANLAIEDVPANHYSIPKGRIRLRKALSEYYSESYKRKLDPESEIIVSPGANFAIYSSLMSYCSDGDEVIIFEPFFDQYIRNITFSGGTPVFVPLEPPKGANLKTVSSKDWKLDIKKLQAAITPRSKVIILNTPHNPVGKVFDIEELRAIGELAERHNLLIISDEVYDCLTFDEPHVRIATLSDSLWSRTITIGSAGKSFSATGWRIGWSIGPKELLKPLLASITRTAFCAVSPLQEAVASGFEKSTQLNFFENQRKEYKERRDLFVKYLDMLGLPYTLPDGAYFVLVETSKIKVPEGFEMNEIVKERPKDWKLCWFIAKTAGVVCIPPSDFYCKEHVSICENYIRIAFCKDLETLKEAGERLQKLKQFIKS</sequence>
<evidence type="ECO:0000256" key="3">
    <source>
        <dbReference type="ARBA" id="ARBA00022576"/>
    </source>
</evidence>
<dbReference type="PANTHER" id="PTHR43807">
    <property type="entry name" value="FI04487P"/>
    <property type="match status" value="1"/>
</dbReference>
<evidence type="ECO:0000313" key="7">
    <source>
        <dbReference type="EMBL" id="CAH7684267.1"/>
    </source>
</evidence>
<dbReference type="InterPro" id="IPR004839">
    <property type="entry name" value="Aminotransferase_I/II_large"/>
</dbReference>
<feature type="domain" description="Aminotransferase class I/classII large" evidence="6">
    <location>
        <begin position="91"/>
        <end position="473"/>
    </location>
</feature>
<evidence type="ECO:0000256" key="5">
    <source>
        <dbReference type="ARBA" id="ARBA00022898"/>
    </source>
</evidence>
<reference evidence="7" key="1">
    <citation type="submission" date="2022-06" db="EMBL/GenBank/DDBJ databases">
        <authorList>
            <consortium name="SYNGENTA / RWTH Aachen University"/>
        </authorList>
    </citation>
    <scope>NUCLEOTIDE SEQUENCE</scope>
</reference>
<evidence type="ECO:0000256" key="4">
    <source>
        <dbReference type="ARBA" id="ARBA00022679"/>
    </source>
</evidence>
<dbReference type="PANTHER" id="PTHR43807:SF20">
    <property type="entry name" value="FI04487P"/>
    <property type="match status" value="1"/>
</dbReference>
<accession>A0AAV0BAZ2</accession>
<dbReference type="InterPro" id="IPR015422">
    <property type="entry name" value="PyrdxlP-dep_Trfase_small"/>
</dbReference>
<dbReference type="GO" id="GO:0016212">
    <property type="term" value="F:kynurenine-oxoglutarate transaminase activity"/>
    <property type="evidence" value="ECO:0007669"/>
    <property type="project" value="TreeGrafter"/>
</dbReference>
<dbReference type="FunFam" id="3.40.640.10:FF:000024">
    <property type="entry name" value="Kynurenine--oxoglutarate transaminase 3"/>
    <property type="match status" value="1"/>
</dbReference>
<evidence type="ECO:0000256" key="1">
    <source>
        <dbReference type="ARBA" id="ARBA00001933"/>
    </source>
</evidence>
<dbReference type="InterPro" id="IPR015424">
    <property type="entry name" value="PyrdxlP-dep_Trfase"/>
</dbReference>
<dbReference type="InterPro" id="IPR015421">
    <property type="entry name" value="PyrdxlP-dep_Trfase_major"/>
</dbReference>
<dbReference type="Gene3D" id="3.40.640.10">
    <property type="entry name" value="Type I PLP-dependent aspartate aminotransferase-like (Major domain)"/>
    <property type="match status" value="1"/>
</dbReference>
<dbReference type="GO" id="GO:0005739">
    <property type="term" value="C:mitochondrion"/>
    <property type="evidence" value="ECO:0007669"/>
    <property type="project" value="TreeGrafter"/>
</dbReference>
<dbReference type="InterPro" id="IPR051326">
    <property type="entry name" value="Kynurenine-oxoglutarate_AT"/>
</dbReference>
<dbReference type="PROSITE" id="PS00105">
    <property type="entry name" value="AA_TRANSFER_CLASS_1"/>
    <property type="match status" value="1"/>
</dbReference>
<dbReference type="Proteomes" id="UP001153365">
    <property type="component" value="Unassembled WGS sequence"/>
</dbReference>
<dbReference type="InterPro" id="IPR004838">
    <property type="entry name" value="NHTrfase_class1_PyrdxlP-BS"/>
</dbReference>
<keyword evidence="5" id="KW-0663">Pyridoxal phosphate</keyword>
<comment type="similarity">
    <text evidence="2">Belongs to the class-I pyridoxal-phosphate-dependent aminotransferase family.</text>
</comment>
<dbReference type="SUPFAM" id="SSF53383">
    <property type="entry name" value="PLP-dependent transferases"/>
    <property type="match status" value="1"/>
</dbReference>
<evidence type="ECO:0000256" key="2">
    <source>
        <dbReference type="ARBA" id="ARBA00007441"/>
    </source>
</evidence>
<dbReference type="Gene3D" id="3.90.1150.10">
    <property type="entry name" value="Aspartate Aminotransferase, domain 1"/>
    <property type="match status" value="1"/>
</dbReference>
<protein>
    <submittedName>
        <fullName evidence="7">Pyridoxal phosphate-dependent transferase</fullName>
    </submittedName>
</protein>
<comment type="cofactor">
    <cofactor evidence="1">
        <name>pyridoxal 5'-phosphate</name>
        <dbReference type="ChEBI" id="CHEBI:597326"/>
    </cofactor>
</comment>
<keyword evidence="4 7" id="KW-0808">Transferase</keyword>
<proteinExistence type="inferred from homology"/>
<organism evidence="7 8">
    <name type="scientific">Phakopsora pachyrhizi</name>
    <name type="common">Asian soybean rust disease fungus</name>
    <dbReference type="NCBI Taxonomy" id="170000"/>
    <lineage>
        <taxon>Eukaryota</taxon>
        <taxon>Fungi</taxon>
        <taxon>Dikarya</taxon>
        <taxon>Basidiomycota</taxon>
        <taxon>Pucciniomycotina</taxon>
        <taxon>Pucciniomycetes</taxon>
        <taxon>Pucciniales</taxon>
        <taxon>Phakopsoraceae</taxon>
        <taxon>Phakopsora</taxon>
    </lineage>
</organism>
<name>A0AAV0BAZ2_PHAPC</name>
<dbReference type="EMBL" id="CALTRL010005285">
    <property type="protein sequence ID" value="CAH7684267.1"/>
    <property type="molecule type" value="Genomic_DNA"/>
</dbReference>
<dbReference type="Pfam" id="PF00155">
    <property type="entry name" value="Aminotran_1_2"/>
    <property type="match status" value="1"/>
</dbReference>
<keyword evidence="8" id="KW-1185">Reference proteome</keyword>
<evidence type="ECO:0000259" key="6">
    <source>
        <dbReference type="Pfam" id="PF00155"/>
    </source>
</evidence>
<comment type="caution">
    <text evidence="7">The sequence shown here is derived from an EMBL/GenBank/DDBJ whole genome shotgun (WGS) entry which is preliminary data.</text>
</comment>
<dbReference type="AlphaFoldDB" id="A0AAV0BAZ2"/>
<evidence type="ECO:0000313" key="8">
    <source>
        <dbReference type="Proteomes" id="UP001153365"/>
    </source>
</evidence>
<gene>
    <name evidence="7" type="ORF">PPACK8108_LOCUS18346</name>
</gene>
<dbReference type="CDD" id="cd00609">
    <property type="entry name" value="AAT_like"/>
    <property type="match status" value="1"/>
</dbReference>